<gene>
    <name evidence="2" type="ORF">AV274_6400</name>
</gene>
<keyword evidence="1" id="KW-0472">Membrane</keyword>
<evidence type="ECO:0000313" key="2">
    <source>
        <dbReference type="EMBL" id="OAO11929.1"/>
    </source>
</evidence>
<reference evidence="2 3" key="1">
    <citation type="submission" date="2016-05" db="EMBL/GenBank/DDBJ databases">
        <title>Nuclear genome of Blastocystis sp. subtype 1 NandII.</title>
        <authorList>
            <person name="Gentekaki E."/>
            <person name="Curtis B."/>
            <person name="Stairs C."/>
            <person name="Eme L."/>
            <person name="Herman E."/>
            <person name="Klimes V."/>
            <person name="Arias M.C."/>
            <person name="Elias M."/>
            <person name="Hilliou F."/>
            <person name="Klute M."/>
            <person name="Malik S.-B."/>
            <person name="Pightling A."/>
            <person name="Rachubinski R."/>
            <person name="Salas D."/>
            <person name="Schlacht A."/>
            <person name="Suga H."/>
            <person name="Archibald J."/>
            <person name="Ball S.G."/>
            <person name="Clark G."/>
            <person name="Dacks J."/>
            <person name="Van Der Giezen M."/>
            <person name="Tsaousis A."/>
            <person name="Roger A."/>
        </authorList>
    </citation>
    <scope>NUCLEOTIDE SEQUENCE [LARGE SCALE GENOMIC DNA]</scope>
    <source>
        <strain evidence="3">ATCC 50177 / NandII</strain>
    </source>
</reference>
<evidence type="ECO:0000256" key="1">
    <source>
        <dbReference type="SAM" id="Phobius"/>
    </source>
</evidence>
<dbReference type="AlphaFoldDB" id="A0A196S7G7"/>
<name>A0A196S7G7_BLAHN</name>
<organism evidence="2 3">
    <name type="scientific">Blastocystis sp. subtype 1 (strain ATCC 50177 / NandII)</name>
    <dbReference type="NCBI Taxonomy" id="478820"/>
    <lineage>
        <taxon>Eukaryota</taxon>
        <taxon>Sar</taxon>
        <taxon>Stramenopiles</taxon>
        <taxon>Bigyra</taxon>
        <taxon>Opalozoa</taxon>
        <taxon>Opalinata</taxon>
        <taxon>Blastocystidae</taxon>
        <taxon>Blastocystis</taxon>
    </lineage>
</organism>
<feature type="non-terminal residue" evidence="2">
    <location>
        <position position="1"/>
    </location>
</feature>
<dbReference type="Proteomes" id="UP000078348">
    <property type="component" value="Unassembled WGS sequence"/>
</dbReference>
<keyword evidence="1" id="KW-1133">Transmembrane helix</keyword>
<dbReference type="EMBL" id="LXWW01000574">
    <property type="protein sequence ID" value="OAO11929.1"/>
    <property type="molecule type" value="Genomic_DNA"/>
</dbReference>
<feature type="transmembrane region" description="Helical" evidence="1">
    <location>
        <begin position="135"/>
        <end position="154"/>
    </location>
</feature>
<sequence length="156" mass="17358">RDDAYARSTLPSNRWGLFWDIFKGRFSKLVILNLLMLIFFIPLILVIVFRSLYIQVQSGLMPFASGMGGGFGAIPNLAGLQENVAMSTNLMFGLFIIVACVIAAVGLSGGIYVIRNMVWTEGIFIANDFWRGIKINFVIVMQSTLFYAVGRTIFCP</sequence>
<keyword evidence="3" id="KW-1185">Reference proteome</keyword>
<feature type="transmembrane region" description="Helical" evidence="1">
    <location>
        <begin position="60"/>
        <end position="78"/>
    </location>
</feature>
<keyword evidence="1" id="KW-0812">Transmembrane</keyword>
<proteinExistence type="predicted"/>
<feature type="transmembrane region" description="Helical" evidence="1">
    <location>
        <begin position="29"/>
        <end position="48"/>
    </location>
</feature>
<evidence type="ECO:0000313" key="3">
    <source>
        <dbReference type="Proteomes" id="UP000078348"/>
    </source>
</evidence>
<protein>
    <submittedName>
        <fullName evidence="2">Uncharacterized protein</fullName>
    </submittedName>
</protein>
<feature type="transmembrane region" description="Helical" evidence="1">
    <location>
        <begin position="90"/>
        <end position="114"/>
    </location>
</feature>
<accession>A0A196S7G7</accession>
<comment type="caution">
    <text evidence="2">The sequence shown here is derived from an EMBL/GenBank/DDBJ whole genome shotgun (WGS) entry which is preliminary data.</text>
</comment>